<reference evidence="8 9" key="1">
    <citation type="submission" date="2021-05" db="EMBL/GenBank/DDBJ databases">
        <title>Petroleum and Energy Research Collection (APPE): ex situ preservation of microbial diversity associated with the oil industry and exploitation of its biotechnological potential.</title>
        <authorList>
            <person name="Paixao C.T.M."/>
            <person name="Gomes M.B."/>
            <person name="Oliveira V.M."/>
        </authorList>
    </citation>
    <scope>NUCLEOTIDE SEQUENCE [LARGE SCALE GENOMIC DNA]</scope>
    <source>
        <strain evidence="8 9">LIT2</strain>
    </source>
</reference>
<dbReference type="InterPro" id="IPR008927">
    <property type="entry name" value="6-PGluconate_DH-like_C_sf"/>
</dbReference>
<comment type="similarity">
    <text evidence="1 5">Belongs to the HIBADH-related family.</text>
</comment>
<dbReference type="PANTHER" id="PTHR22981:SF7">
    <property type="entry name" value="3-HYDROXYISOBUTYRATE DEHYDROGENASE, MITOCHONDRIAL"/>
    <property type="match status" value="1"/>
</dbReference>
<gene>
    <name evidence="8" type="primary">mmsB</name>
    <name evidence="8" type="ORF">KGQ91_11150</name>
</gene>
<dbReference type="GO" id="GO:0008442">
    <property type="term" value="F:3-hydroxyisobutyrate dehydrogenase activity"/>
    <property type="evidence" value="ECO:0007669"/>
    <property type="project" value="UniProtKB-EC"/>
</dbReference>
<evidence type="ECO:0000256" key="4">
    <source>
        <dbReference type="ARBA" id="ARBA00023027"/>
    </source>
</evidence>
<keyword evidence="3 5" id="KW-0560">Oxidoreductase</keyword>
<dbReference type="EMBL" id="JAGXFD010000001">
    <property type="protein sequence ID" value="MBZ9568228.1"/>
    <property type="molecule type" value="Genomic_DNA"/>
</dbReference>
<dbReference type="PIRSF" id="PIRSF000103">
    <property type="entry name" value="HIBADH"/>
    <property type="match status" value="1"/>
</dbReference>
<dbReference type="Proteomes" id="UP001319883">
    <property type="component" value="Unassembled WGS sequence"/>
</dbReference>
<organism evidence="8 9">
    <name type="scientific">Modicisalibacter tunisiensis</name>
    <dbReference type="NCBI Taxonomy" id="390637"/>
    <lineage>
        <taxon>Bacteria</taxon>
        <taxon>Pseudomonadati</taxon>
        <taxon>Pseudomonadota</taxon>
        <taxon>Gammaproteobacteria</taxon>
        <taxon>Oceanospirillales</taxon>
        <taxon>Halomonadaceae</taxon>
        <taxon>Modicisalibacter</taxon>
    </lineage>
</organism>
<evidence type="ECO:0000313" key="9">
    <source>
        <dbReference type="Proteomes" id="UP001319883"/>
    </source>
</evidence>
<dbReference type="Pfam" id="PF03446">
    <property type="entry name" value="NAD_binding_2"/>
    <property type="match status" value="1"/>
</dbReference>
<keyword evidence="2 5" id="KW-0101">Branched-chain amino acid catabolism</keyword>
<sequence>MQIAFIGLGNMGAPMAANLLKAGYRVRVFDLVEGAMQALAGEGATPAESARDAADGADVVISMLPAGAHVKALYLGGDDQPGLLEALSGQPLIIDASTIAPEDAREVAGAAARRGLTCLDAPVSGGVGGARAGTLTFIVGGSEAGFDTARPLLEAMGRNVFHAGDSGAGQVAKICNNMLLGILMSGTAEALALGVENGLDPAVLSEIMKQSSGGNWALNVYNPWPGVMPQAPASNDYQGGFLVDLMSKDLGLATSLALTSRSAIPMGAQARNLYALHAGGGNGRLDFSSIQRFYRRGDTP</sequence>
<evidence type="ECO:0000313" key="8">
    <source>
        <dbReference type="EMBL" id="MBZ9568228.1"/>
    </source>
</evidence>
<proteinExistence type="inferred from homology"/>
<comment type="caution">
    <text evidence="8">The sequence shown here is derived from an EMBL/GenBank/DDBJ whole genome shotgun (WGS) entry which is preliminary data.</text>
</comment>
<dbReference type="Pfam" id="PF14833">
    <property type="entry name" value="NAD_binding_11"/>
    <property type="match status" value="1"/>
</dbReference>
<evidence type="ECO:0000256" key="5">
    <source>
        <dbReference type="RuleBase" id="RU910714"/>
    </source>
</evidence>
<evidence type="ECO:0000256" key="1">
    <source>
        <dbReference type="ARBA" id="ARBA00009080"/>
    </source>
</evidence>
<dbReference type="Gene3D" id="3.40.50.720">
    <property type="entry name" value="NAD(P)-binding Rossmann-like Domain"/>
    <property type="match status" value="1"/>
</dbReference>
<dbReference type="InterPro" id="IPR036291">
    <property type="entry name" value="NAD(P)-bd_dom_sf"/>
</dbReference>
<dbReference type="RefSeq" id="WP_224421016.1">
    <property type="nucleotide sequence ID" value="NZ_JAGXFD010000001.1"/>
</dbReference>
<dbReference type="EC" id="1.1.1.31" evidence="5"/>
<dbReference type="InterPro" id="IPR011548">
    <property type="entry name" value="HIBADH"/>
</dbReference>
<dbReference type="PANTHER" id="PTHR22981">
    <property type="entry name" value="3-HYDROXYISOBUTYRATE DEHYDROGENASE-RELATED"/>
    <property type="match status" value="1"/>
</dbReference>
<comment type="catalytic activity">
    <reaction evidence="5">
        <text>3-hydroxy-2-methylpropanoate + NAD(+) = 2-methyl-3-oxopropanoate + NADH + H(+)</text>
        <dbReference type="Rhea" id="RHEA:17681"/>
        <dbReference type="ChEBI" id="CHEBI:11805"/>
        <dbReference type="ChEBI" id="CHEBI:15378"/>
        <dbReference type="ChEBI" id="CHEBI:57540"/>
        <dbReference type="ChEBI" id="CHEBI:57700"/>
        <dbReference type="ChEBI" id="CHEBI:57945"/>
        <dbReference type="EC" id="1.1.1.31"/>
    </reaction>
</comment>
<dbReference type="SUPFAM" id="SSF51735">
    <property type="entry name" value="NAD(P)-binding Rossmann-fold domains"/>
    <property type="match status" value="1"/>
</dbReference>
<name>A0ABS7X035_9GAMM</name>
<dbReference type="InterPro" id="IPR006115">
    <property type="entry name" value="6PGDH_NADP-bd"/>
</dbReference>
<dbReference type="SUPFAM" id="SSF48179">
    <property type="entry name" value="6-phosphogluconate dehydrogenase C-terminal domain-like"/>
    <property type="match status" value="1"/>
</dbReference>
<protein>
    <recommendedName>
        <fullName evidence="5">3-hydroxyisobutyrate dehydrogenase</fullName>
        <shortName evidence="5">HIBADH</shortName>
        <ecNumber evidence="5">1.1.1.31</ecNumber>
    </recommendedName>
</protein>
<dbReference type="NCBIfam" id="TIGR01692">
    <property type="entry name" value="HIBADH"/>
    <property type="match status" value="1"/>
</dbReference>
<evidence type="ECO:0000259" key="6">
    <source>
        <dbReference type="Pfam" id="PF03446"/>
    </source>
</evidence>
<dbReference type="InterPro" id="IPR015815">
    <property type="entry name" value="HIBADH-related"/>
</dbReference>
<dbReference type="InterPro" id="IPR002204">
    <property type="entry name" value="3-OH-isobutyrate_DH-rel_CS"/>
</dbReference>
<comment type="pathway">
    <text evidence="5">Amino-acid degradation; L-valine degradation.</text>
</comment>
<feature type="domain" description="6-phosphogluconate dehydrogenase NADP-binding" evidence="6">
    <location>
        <begin position="2"/>
        <end position="164"/>
    </location>
</feature>
<evidence type="ECO:0000259" key="7">
    <source>
        <dbReference type="Pfam" id="PF14833"/>
    </source>
</evidence>
<accession>A0ABS7X035</accession>
<dbReference type="PROSITE" id="PS00895">
    <property type="entry name" value="3_HYDROXYISOBUT_DH"/>
    <property type="match status" value="1"/>
</dbReference>
<keyword evidence="4 5" id="KW-0520">NAD</keyword>
<dbReference type="InterPro" id="IPR013328">
    <property type="entry name" value="6PGD_dom2"/>
</dbReference>
<dbReference type="Gene3D" id="1.10.1040.10">
    <property type="entry name" value="N-(1-d-carboxylethyl)-l-norvaline Dehydrogenase, domain 2"/>
    <property type="match status" value="1"/>
</dbReference>
<keyword evidence="9" id="KW-1185">Reference proteome</keyword>
<dbReference type="InterPro" id="IPR029154">
    <property type="entry name" value="HIBADH-like_NADP-bd"/>
</dbReference>
<evidence type="ECO:0000256" key="3">
    <source>
        <dbReference type="ARBA" id="ARBA00023002"/>
    </source>
</evidence>
<evidence type="ECO:0000256" key="2">
    <source>
        <dbReference type="ARBA" id="ARBA00022456"/>
    </source>
</evidence>
<feature type="domain" description="3-hydroxyisobutyrate dehydrogenase-like NAD-binding" evidence="7">
    <location>
        <begin position="167"/>
        <end position="293"/>
    </location>
</feature>